<dbReference type="PANTHER" id="PTHR18895:SF74">
    <property type="entry name" value="MTRF1L RELEASE FACTOR GLUTAMINE METHYLTRANSFERASE"/>
    <property type="match status" value="1"/>
</dbReference>
<dbReference type="GO" id="GO:0003676">
    <property type="term" value="F:nucleic acid binding"/>
    <property type="evidence" value="ECO:0007669"/>
    <property type="project" value="InterPro"/>
</dbReference>
<keyword evidence="9" id="KW-1185">Reference proteome</keyword>
<dbReference type="PROSITE" id="PS00092">
    <property type="entry name" value="N6_MTASE"/>
    <property type="match status" value="1"/>
</dbReference>
<feature type="domain" description="Release factor glutamine methyltransferase N-terminal" evidence="7">
    <location>
        <begin position="9"/>
        <end position="76"/>
    </location>
</feature>
<keyword evidence="3 5" id="KW-0949">S-adenosyl-L-methionine</keyword>
<gene>
    <name evidence="5 8" type="primary">prmC</name>
    <name evidence="8" type="ORF">FGM01_03750</name>
</gene>
<keyword evidence="1 5" id="KW-0489">Methyltransferase</keyword>
<dbReference type="CDD" id="cd02440">
    <property type="entry name" value="AdoMet_MTases"/>
    <property type="match status" value="1"/>
</dbReference>
<comment type="similarity">
    <text evidence="5">Belongs to the protein N5-glutamine methyltransferase family. PrmC subfamily.</text>
</comment>
<feature type="binding site" evidence="5">
    <location>
        <begin position="191"/>
        <end position="194"/>
    </location>
    <ligand>
        <name>substrate</name>
    </ligand>
</feature>
<feature type="binding site" evidence="5">
    <location>
        <position position="191"/>
    </location>
    <ligand>
        <name>S-adenosyl-L-methionine</name>
        <dbReference type="ChEBI" id="CHEBI:59789"/>
    </ligand>
</feature>
<evidence type="ECO:0000256" key="5">
    <source>
        <dbReference type="HAMAP-Rule" id="MF_02126"/>
    </source>
</evidence>
<dbReference type="InterPro" id="IPR002052">
    <property type="entry name" value="DNA_methylase_N6_adenine_CS"/>
</dbReference>
<proteinExistence type="inferred from homology"/>
<accession>A0A550I7Q9</accession>
<dbReference type="InterPro" id="IPR007848">
    <property type="entry name" value="Small_mtfrase_dom"/>
</dbReference>
<sequence length="288" mass="33735">MQIAQLKVQFRDRLRDEFPETEIESFFYILTEYYLGLRRIDIAMNPEHELSEVQMTTFEKAILRLKDHEPVQYIIGKTEFYGLEFYVNKNVLIPRPETEELVEWIISDHSDHKEINRKLKILDIGTGSGCIPISLAKNIPDSEVSSYDISSEALSLARQNADLNDAEVNFHKVDILNLDRLKDNFDIIVSNPPYVRELEKQEMHKNVLKYEPALALYVANNDALIFYKKIGELAYESLREHGALYFEINQYLARETKAIIEDLGFEAELKKDIFGKYRMLKAKRKIYE</sequence>
<dbReference type="InterPro" id="IPR050320">
    <property type="entry name" value="N5-glutamine_MTase"/>
</dbReference>
<comment type="function">
    <text evidence="5">Methylates the class 1 translation termination release factors RF1/PrfA and RF2/PrfB on the glutamine residue of the universally conserved GGQ motif.</text>
</comment>
<dbReference type="NCBIfam" id="TIGR00536">
    <property type="entry name" value="hemK_fam"/>
    <property type="match status" value="1"/>
</dbReference>
<dbReference type="Gene3D" id="3.40.50.150">
    <property type="entry name" value="Vaccinia Virus protein VP39"/>
    <property type="match status" value="1"/>
</dbReference>
<organism evidence="8 9">
    <name type="scientific">Christiangramia sabulilitoris</name>
    <dbReference type="NCBI Taxonomy" id="2583991"/>
    <lineage>
        <taxon>Bacteria</taxon>
        <taxon>Pseudomonadati</taxon>
        <taxon>Bacteroidota</taxon>
        <taxon>Flavobacteriia</taxon>
        <taxon>Flavobacteriales</taxon>
        <taxon>Flavobacteriaceae</taxon>
        <taxon>Christiangramia</taxon>
    </lineage>
</organism>
<comment type="caution">
    <text evidence="5">Lacks conserved residue(s) required for the propagation of feature annotation.</text>
</comment>
<evidence type="ECO:0000313" key="9">
    <source>
        <dbReference type="Proteomes" id="UP000315131"/>
    </source>
</evidence>
<name>A0A550I7Q9_9FLAO</name>
<evidence type="ECO:0000259" key="6">
    <source>
        <dbReference type="Pfam" id="PF05175"/>
    </source>
</evidence>
<dbReference type="Gene3D" id="1.10.8.10">
    <property type="entry name" value="DNA helicase RuvA subunit, C-terminal domain"/>
    <property type="match status" value="1"/>
</dbReference>
<dbReference type="InterPro" id="IPR004556">
    <property type="entry name" value="HemK-like"/>
</dbReference>
<dbReference type="RefSeq" id="WP_143409793.1">
    <property type="nucleotide sequence ID" value="NZ_VHSF01000001.1"/>
</dbReference>
<evidence type="ECO:0000313" key="8">
    <source>
        <dbReference type="EMBL" id="TRO67014.1"/>
    </source>
</evidence>
<evidence type="ECO:0000256" key="4">
    <source>
        <dbReference type="ARBA" id="ARBA00048391"/>
    </source>
</evidence>
<evidence type="ECO:0000259" key="7">
    <source>
        <dbReference type="Pfam" id="PF17827"/>
    </source>
</evidence>
<dbReference type="Proteomes" id="UP000315131">
    <property type="component" value="Unassembled WGS sequence"/>
</dbReference>
<evidence type="ECO:0000256" key="1">
    <source>
        <dbReference type="ARBA" id="ARBA00022603"/>
    </source>
</evidence>
<feature type="binding site" evidence="5">
    <location>
        <begin position="125"/>
        <end position="129"/>
    </location>
    <ligand>
        <name>S-adenosyl-L-methionine</name>
        <dbReference type="ChEBI" id="CHEBI:59789"/>
    </ligand>
</feature>
<protein>
    <recommendedName>
        <fullName evidence="5">Release factor glutamine methyltransferase</fullName>
        <shortName evidence="5">RF MTase</shortName>
        <ecNumber evidence="5">2.1.1.297</ecNumber>
    </recommendedName>
    <alternativeName>
        <fullName evidence="5">N5-glutamine methyltransferase PrmC</fullName>
    </alternativeName>
    <alternativeName>
        <fullName evidence="5">Protein-(glutamine-N5) MTase PrmC</fullName>
    </alternativeName>
    <alternativeName>
        <fullName evidence="5">Protein-glutamine N-methyltransferase PrmC</fullName>
    </alternativeName>
</protein>
<dbReference type="PANTHER" id="PTHR18895">
    <property type="entry name" value="HEMK METHYLTRANSFERASE"/>
    <property type="match status" value="1"/>
</dbReference>
<feature type="binding site" evidence="5">
    <location>
        <position position="148"/>
    </location>
    <ligand>
        <name>S-adenosyl-L-methionine</name>
        <dbReference type="ChEBI" id="CHEBI:59789"/>
    </ligand>
</feature>
<dbReference type="NCBIfam" id="TIGR03534">
    <property type="entry name" value="RF_mod_PrmC"/>
    <property type="match status" value="1"/>
</dbReference>
<dbReference type="InterPro" id="IPR040758">
    <property type="entry name" value="PrmC_N"/>
</dbReference>
<dbReference type="Pfam" id="PF17827">
    <property type="entry name" value="PrmC_N"/>
    <property type="match status" value="1"/>
</dbReference>
<dbReference type="EC" id="2.1.1.297" evidence="5"/>
<comment type="caution">
    <text evidence="8">The sequence shown here is derived from an EMBL/GenBank/DDBJ whole genome shotgun (WGS) entry which is preliminary data.</text>
</comment>
<dbReference type="SUPFAM" id="SSF53335">
    <property type="entry name" value="S-adenosyl-L-methionine-dependent methyltransferases"/>
    <property type="match status" value="1"/>
</dbReference>
<dbReference type="InterPro" id="IPR019874">
    <property type="entry name" value="RF_methyltr_PrmC"/>
</dbReference>
<dbReference type="Pfam" id="PF05175">
    <property type="entry name" value="MTS"/>
    <property type="match status" value="1"/>
</dbReference>
<dbReference type="GO" id="GO:0032259">
    <property type="term" value="P:methylation"/>
    <property type="evidence" value="ECO:0007669"/>
    <property type="project" value="UniProtKB-KW"/>
</dbReference>
<keyword evidence="2 5" id="KW-0808">Transferase</keyword>
<dbReference type="HAMAP" id="MF_02126">
    <property type="entry name" value="RF_methyltr_PrmC"/>
    <property type="match status" value="1"/>
</dbReference>
<dbReference type="EMBL" id="VHSF01000001">
    <property type="protein sequence ID" value="TRO67014.1"/>
    <property type="molecule type" value="Genomic_DNA"/>
</dbReference>
<evidence type="ECO:0000256" key="3">
    <source>
        <dbReference type="ARBA" id="ARBA00022691"/>
    </source>
</evidence>
<evidence type="ECO:0000256" key="2">
    <source>
        <dbReference type="ARBA" id="ARBA00022679"/>
    </source>
</evidence>
<feature type="domain" description="Methyltransferase small" evidence="6">
    <location>
        <begin position="117"/>
        <end position="201"/>
    </location>
</feature>
<dbReference type="InterPro" id="IPR029063">
    <property type="entry name" value="SAM-dependent_MTases_sf"/>
</dbReference>
<dbReference type="OrthoDB" id="9800643at2"/>
<dbReference type="GO" id="GO:0102559">
    <property type="term" value="F:peptide chain release factor N(5)-glutamine methyltransferase activity"/>
    <property type="evidence" value="ECO:0007669"/>
    <property type="project" value="UniProtKB-EC"/>
</dbReference>
<comment type="catalytic activity">
    <reaction evidence="4 5">
        <text>L-glutaminyl-[peptide chain release factor] + S-adenosyl-L-methionine = N(5)-methyl-L-glutaminyl-[peptide chain release factor] + S-adenosyl-L-homocysteine + H(+)</text>
        <dbReference type="Rhea" id="RHEA:42896"/>
        <dbReference type="Rhea" id="RHEA-COMP:10271"/>
        <dbReference type="Rhea" id="RHEA-COMP:10272"/>
        <dbReference type="ChEBI" id="CHEBI:15378"/>
        <dbReference type="ChEBI" id="CHEBI:30011"/>
        <dbReference type="ChEBI" id="CHEBI:57856"/>
        <dbReference type="ChEBI" id="CHEBI:59789"/>
        <dbReference type="ChEBI" id="CHEBI:61891"/>
        <dbReference type="EC" id="2.1.1.297"/>
    </reaction>
</comment>
<reference evidence="8 9" key="1">
    <citation type="submission" date="2019-06" db="EMBL/GenBank/DDBJ databases">
        <title>Gramella sabulilitoris sp. nov., isolated from a marine sand.</title>
        <authorList>
            <person name="Yoon J.-H."/>
        </authorList>
    </citation>
    <scope>NUCLEOTIDE SEQUENCE [LARGE SCALE GENOMIC DNA]</scope>
    <source>
        <strain evidence="8 9">HSMS-1</strain>
    </source>
</reference>
<dbReference type="AlphaFoldDB" id="A0A550I7Q9"/>